<sequence length="59" mass="7000">GDLYAKSFYMLGKIYEEEDMQRQAIEHYEKFLDLWKDADPGIAEVEDTKNRLAEMQKTP</sequence>
<comment type="caution">
    <text evidence="1">The sequence shown here is derived from an EMBL/GenBank/DDBJ whole genome shotgun (WGS) entry which is preliminary data.</text>
</comment>
<dbReference type="SUPFAM" id="SSF48452">
    <property type="entry name" value="TPR-like"/>
    <property type="match status" value="1"/>
</dbReference>
<dbReference type="Gene3D" id="1.25.40.10">
    <property type="entry name" value="Tetratricopeptide repeat domain"/>
    <property type="match status" value="1"/>
</dbReference>
<organism evidence="1">
    <name type="scientific">marine sediment metagenome</name>
    <dbReference type="NCBI Taxonomy" id="412755"/>
    <lineage>
        <taxon>unclassified sequences</taxon>
        <taxon>metagenomes</taxon>
        <taxon>ecological metagenomes</taxon>
    </lineage>
</organism>
<accession>X1J0K5</accession>
<gene>
    <name evidence="1" type="ORF">S03H2_50161</name>
</gene>
<protein>
    <submittedName>
        <fullName evidence="1">Uncharacterized protein</fullName>
    </submittedName>
</protein>
<feature type="non-terminal residue" evidence="1">
    <location>
        <position position="1"/>
    </location>
</feature>
<evidence type="ECO:0000313" key="1">
    <source>
        <dbReference type="EMBL" id="GAH63338.1"/>
    </source>
</evidence>
<dbReference type="InterPro" id="IPR011990">
    <property type="entry name" value="TPR-like_helical_dom_sf"/>
</dbReference>
<dbReference type="PROSITE" id="PS50005">
    <property type="entry name" value="TPR"/>
    <property type="match status" value="1"/>
</dbReference>
<dbReference type="InterPro" id="IPR019734">
    <property type="entry name" value="TPR_rpt"/>
</dbReference>
<reference evidence="1" key="1">
    <citation type="journal article" date="2014" name="Front. Microbiol.">
        <title>High frequency of phylogenetically diverse reductive dehalogenase-homologous genes in deep subseafloor sedimentary metagenomes.</title>
        <authorList>
            <person name="Kawai M."/>
            <person name="Futagami T."/>
            <person name="Toyoda A."/>
            <person name="Takaki Y."/>
            <person name="Nishi S."/>
            <person name="Hori S."/>
            <person name="Arai W."/>
            <person name="Tsubouchi T."/>
            <person name="Morono Y."/>
            <person name="Uchiyama I."/>
            <person name="Ito T."/>
            <person name="Fujiyama A."/>
            <person name="Inagaki F."/>
            <person name="Takami H."/>
        </authorList>
    </citation>
    <scope>NUCLEOTIDE SEQUENCE</scope>
    <source>
        <strain evidence="1">Expedition CK06-06</strain>
    </source>
</reference>
<name>X1J0K5_9ZZZZ</name>
<dbReference type="AlphaFoldDB" id="X1J0K5"/>
<proteinExistence type="predicted"/>
<dbReference type="EMBL" id="BARU01031740">
    <property type="protein sequence ID" value="GAH63338.1"/>
    <property type="molecule type" value="Genomic_DNA"/>
</dbReference>